<sequence length="420" mass="43534">MKKLFKQPLFYTNLLLLALVVLLGMNTPQVNAKVVSWTKRALAAGPIFGSGNLNFLTSFASSNEIGDSQIFDDGTNVGIGTQIPGAKLDVAGSMSIGTPSSFPSNASLRFAANQTESSSMLGQISFWNQNAAEEGGRIEGALGNGPDTGELRFYTNPSPGGIAERMRIDKRGNVGIGTTDPGAKLEIRRDGTTDSMLLLRRHLGTPTSFSQGTDGALVINNASLNVLTLKAGNVGIGTTGPTQKFHLVNADTVNNIGAMLIDQQDPDTGAVLSLQAAGTSIHSFQQGGAAGAGGGLYTISKSGVAKVQLNSGGDSHFNGGNVGIGTPSPGRALDVRTSAGVTALFKGTANNAEVRIESTNGNNSSLYLGDQTNTNISLDAFGIAIAPYNKGKLEINGVMILVPQTVDPSGLTNGMMWMRQ</sequence>
<dbReference type="Proteomes" id="UP000179023">
    <property type="component" value="Unassembled WGS sequence"/>
</dbReference>
<evidence type="ECO:0000313" key="1">
    <source>
        <dbReference type="EMBL" id="OHA00945.1"/>
    </source>
</evidence>
<protein>
    <submittedName>
        <fullName evidence="1">Uncharacterized protein</fullName>
    </submittedName>
</protein>
<dbReference type="AlphaFoldDB" id="A0A1G2KNE7"/>
<gene>
    <name evidence="1" type="ORF">A3C07_00890</name>
</gene>
<dbReference type="EMBL" id="MHQI01000002">
    <property type="protein sequence ID" value="OHA00945.1"/>
    <property type="molecule type" value="Genomic_DNA"/>
</dbReference>
<comment type="caution">
    <text evidence="1">The sequence shown here is derived from an EMBL/GenBank/DDBJ whole genome shotgun (WGS) entry which is preliminary data.</text>
</comment>
<dbReference type="STRING" id="1802270.A3C07_00890"/>
<evidence type="ECO:0000313" key="2">
    <source>
        <dbReference type="Proteomes" id="UP000179023"/>
    </source>
</evidence>
<reference evidence="1 2" key="1">
    <citation type="journal article" date="2016" name="Nat. Commun.">
        <title>Thousands of microbial genomes shed light on interconnected biogeochemical processes in an aquifer system.</title>
        <authorList>
            <person name="Anantharaman K."/>
            <person name="Brown C.T."/>
            <person name="Hug L.A."/>
            <person name="Sharon I."/>
            <person name="Castelle C.J."/>
            <person name="Probst A.J."/>
            <person name="Thomas B.C."/>
            <person name="Singh A."/>
            <person name="Wilkins M.J."/>
            <person name="Karaoz U."/>
            <person name="Brodie E.L."/>
            <person name="Williams K.H."/>
            <person name="Hubbard S.S."/>
            <person name="Banfield J.F."/>
        </authorList>
    </citation>
    <scope>NUCLEOTIDE SEQUENCE [LARGE SCALE GENOMIC DNA]</scope>
</reference>
<accession>A0A1G2KNE7</accession>
<organism evidence="1 2">
    <name type="scientific">Candidatus Sungbacteria bacterium RIFCSPHIGHO2_02_FULL_47_11</name>
    <dbReference type="NCBI Taxonomy" id="1802270"/>
    <lineage>
        <taxon>Bacteria</taxon>
        <taxon>Candidatus Sungiibacteriota</taxon>
    </lineage>
</organism>
<name>A0A1G2KNE7_9BACT</name>
<proteinExistence type="predicted"/>